<proteinExistence type="predicted"/>
<dbReference type="OrthoDB" id="139268at2157"/>
<dbReference type="EMBL" id="CP006019">
    <property type="protein sequence ID" value="AIF70046.1"/>
    <property type="molecule type" value="Genomic_DNA"/>
</dbReference>
<dbReference type="InterPro" id="IPR007374">
    <property type="entry name" value="ASCH_domain"/>
</dbReference>
<sequence>MRGLIVREPYATWIVEGKKIWEIRKQNTKIRGEILIINKRRALGKVRLVDVLGPFTAEELVKHKDKHLADYEFLKSYSKGKPLYAWVLSDAEKFDNPKKVEIANGAQIWANVRRLKI</sequence>
<evidence type="ECO:0000259" key="1">
    <source>
        <dbReference type="SMART" id="SM01022"/>
    </source>
</evidence>
<dbReference type="Pfam" id="PF04266">
    <property type="entry name" value="ASCH"/>
    <property type="match status" value="1"/>
</dbReference>
<dbReference type="eggNOG" id="arCOG04405">
    <property type="taxonomic scope" value="Archaea"/>
</dbReference>
<reference evidence="2 3" key="2">
    <citation type="journal article" date="2015" name="Genome Announc.">
        <title>Complete Genome Sequence of Hyperthermophilic Piezophilic Archaeon Palaeococcus pacificus DY20341T, Isolated from Deep-Sea Hydrothermal Sediments.</title>
        <authorList>
            <person name="Zeng X."/>
            <person name="Jebbar M."/>
            <person name="Shao Z."/>
        </authorList>
    </citation>
    <scope>NUCLEOTIDE SEQUENCE [LARGE SCALE GENOMIC DNA]</scope>
    <source>
        <strain evidence="2 3">DY20341</strain>
    </source>
</reference>
<gene>
    <name evidence="2" type="ORF">PAP_08290</name>
</gene>
<dbReference type="SMART" id="SM01022">
    <property type="entry name" value="ASCH"/>
    <property type="match status" value="1"/>
</dbReference>
<dbReference type="Gene3D" id="2.30.130.30">
    <property type="entry name" value="Hypothetical protein"/>
    <property type="match status" value="1"/>
</dbReference>
<dbReference type="RefSeq" id="WP_048165537.1">
    <property type="nucleotide sequence ID" value="NZ_CP006019.1"/>
</dbReference>
<keyword evidence="3" id="KW-1185">Reference proteome</keyword>
<evidence type="ECO:0000313" key="2">
    <source>
        <dbReference type="EMBL" id="AIF70046.1"/>
    </source>
</evidence>
<feature type="domain" description="ASCH" evidence="1">
    <location>
        <begin position="4"/>
        <end position="98"/>
    </location>
</feature>
<dbReference type="InterPro" id="IPR015947">
    <property type="entry name" value="PUA-like_sf"/>
</dbReference>
<reference evidence="3" key="1">
    <citation type="submission" date="2013-06" db="EMBL/GenBank/DDBJ databases">
        <title>Complete Genome Sequence of Hyperthermophilic Palaeococcus pacificus DY20341T, Isolated from a Deep-Sea Hydrothermal Sediments.</title>
        <authorList>
            <person name="Zeng X."/>
            <person name="Shao Z."/>
        </authorList>
    </citation>
    <scope>NUCLEOTIDE SEQUENCE [LARGE SCALE GENOMIC DNA]</scope>
    <source>
        <strain evidence="3">DY20341</strain>
    </source>
</reference>
<organism evidence="2 3">
    <name type="scientific">Palaeococcus pacificus DY20341</name>
    <dbReference type="NCBI Taxonomy" id="1343739"/>
    <lineage>
        <taxon>Archaea</taxon>
        <taxon>Methanobacteriati</taxon>
        <taxon>Methanobacteriota</taxon>
        <taxon>Thermococci</taxon>
        <taxon>Thermococcales</taxon>
        <taxon>Thermococcaceae</taxon>
        <taxon>Palaeococcus</taxon>
    </lineage>
</organism>
<dbReference type="Proteomes" id="UP000027981">
    <property type="component" value="Chromosome"/>
</dbReference>
<dbReference type="AlphaFoldDB" id="A0A075LV77"/>
<protein>
    <submittedName>
        <fullName evidence="2">RNA-binding protein</fullName>
    </submittedName>
</protein>
<dbReference type="GeneID" id="24842758"/>
<accession>A0A075LV77</accession>
<evidence type="ECO:0000313" key="3">
    <source>
        <dbReference type="Proteomes" id="UP000027981"/>
    </source>
</evidence>
<dbReference type="STRING" id="1343739.PAP_08290"/>
<dbReference type="HOGENOM" id="CLU_154670_0_0_2"/>
<dbReference type="SUPFAM" id="SSF88697">
    <property type="entry name" value="PUA domain-like"/>
    <property type="match status" value="1"/>
</dbReference>
<name>A0A075LV77_9EURY</name>
<dbReference type="KEGG" id="ppac:PAP_08290"/>